<dbReference type="Gene3D" id="3.40.50.2000">
    <property type="entry name" value="Glycogen Phosphorylase B"/>
    <property type="match status" value="2"/>
</dbReference>
<organism evidence="2 3">
    <name type="scientific">Dorea amylophila</name>
    <dbReference type="NCBI Taxonomy" id="2981789"/>
    <lineage>
        <taxon>Bacteria</taxon>
        <taxon>Bacillati</taxon>
        <taxon>Bacillota</taxon>
        <taxon>Clostridia</taxon>
        <taxon>Lachnospirales</taxon>
        <taxon>Lachnospiraceae</taxon>
        <taxon>Dorea</taxon>
    </lineage>
</organism>
<dbReference type="InterPro" id="IPR050194">
    <property type="entry name" value="Glycosyltransferase_grp1"/>
</dbReference>
<accession>A0ABW8AUL6</accession>
<dbReference type="EMBL" id="JBITRD010000002">
    <property type="protein sequence ID" value="MFI7844060.1"/>
    <property type="molecule type" value="Genomic_DNA"/>
</dbReference>
<feature type="domain" description="Glycosyltransferase subfamily 4-like N-terminal" evidence="1">
    <location>
        <begin position="15"/>
        <end position="173"/>
    </location>
</feature>
<dbReference type="SUPFAM" id="SSF53756">
    <property type="entry name" value="UDP-Glycosyltransferase/glycogen phosphorylase"/>
    <property type="match status" value="1"/>
</dbReference>
<dbReference type="Pfam" id="PF13439">
    <property type="entry name" value="Glyco_transf_4"/>
    <property type="match status" value="1"/>
</dbReference>
<keyword evidence="2" id="KW-0328">Glycosyltransferase</keyword>
<gene>
    <name evidence="2" type="ORF">ACIF0M_00660</name>
</gene>
<feature type="non-terminal residue" evidence="2">
    <location>
        <position position="233"/>
    </location>
</feature>
<dbReference type="PANTHER" id="PTHR45947:SF3">
    <property type="entry name" value="SULFOQUINOVOSYL TRANSFERASE SQD2"/>
    <property type="match status" value="1"/>
</dbReference>
<sequence>MLRVLQVIGKMDRAGAESLIMNLYRAVDRTKVQFDFMVFTSEEGDYDQEILELGGRIYHMPSFRGYNYFNLCGKFKDFFEKHPYKVVHGHIGSLSPAYLYYAKKNGAYVIVHSHATKSSVLWERYVFWLLSHRVSSIADYFFACSKQAGIDMFGSEIIEKDNFKVLKNCINVEAFKFSAERHQRLKELFKLEDKVVYGHVGRFTEAKNHQFLIEVFKKLSEKNDKAILLLVGR</sequence>
<name>A0ABW8AUL6_9FIRM</name>
<keyword evidence="3" id="KW-1185">Reference proteome</keyword>
<dbReference type="InterPro" id="IPR028098">
    <property type="entry name" value="Glyco_trans_4-like_N"/>
</dbReference>
<proteinExistence type="predicted"/>
<protein>
    <submittedName>
        <fullName evidence="2">Glycosyltransferase</fullName>
        <ecNumber evidence="2">2.4.-.-</ecNumber>
    </submittedName>
</protein>
<evidence type="ECO:0000313" key="2">
    <source>
        <dbReference type="EMBL" id="MFI7844060.1"/>
    </source>
</evidence>
<reference evidence="2 3" key="1">
    <citation type="submission" date="2024-08" db="EMBL/GenBank/DDBJ databases">
        <authorList>
            <person name="Vancuren S.J."/>
            <person name="Allen-Vercoe E."/>
        </authorList>
    </citation>
    <scope>NUCLEOTIDE SEQUENCE [LARGE SCALE GENOMIC DNA]</scope>
    <source>
        <strain evidence="2 3">16-6-I_42_FAA</strain>
    </source>
</reference>
<dbReference type="PANTHER" id="PTHR45947">
    <property type="entry name" value="SULFOQUINOVOSYL TRANSFERASE SQD2"/>
    <property type="match status" value="1"/>
</dbReference>
<evidence type="ECO:0000313" key="3">
    <source>
        <dbReference type="Proteomes" id="UP001614216"/>
    </source>
</evidence>
<dbReference type="GO" id="GO:0016757">
    <property type="term" value="F:glycosyltransferase activity"/>
    <property type="evidence" value="ECO:0007669"/>
    <property type="project" value="UniProtKB-KW"/>
</dbReference>
<dbReference type="RefSeq" id="WP_396568800.1">
    <property type="nucleotide sequence ID" value="NZ_JBITRD010000002.1"/>
</dbReference>
<dbReference type="Proteomes" id="UP001614216">
    <property type="component" value="Unassembled WGS sequence"/>
</dbReference>
<evidence type="ECO:0000259" key="1">
    <source>
        <dbReference type="Pfam" id="PF13439"/>
    </source>
</evidence>
<comment type="caution">
    <text evidence="2">The sequence shown here is derived from an EMBL/GenBank/DDBJ whole genome shotgun (WGS) entry which is preliminary data.</text>
</comment>
<dbReference type="EC" id="2.4.-.-" evidence="2"/>
<keyword evidence="2" id="KW-0808">Transferase</keyword>